<keyword evidence="2 5" id="KW-0547">Nucleotide-binding</keyword>
<comment type="function">
    <text evidence="5">Catalyzes the phosphorylation of the 3'-hydroxyl group of dephosphocoenzyme A to form coenzyme A.</text>
</comment>
<keyword evidence="3 5" id="KW-0067">ATP-binding</keyword>
<dbReference type="GO" id="GO:0004140">
    <property type="term" value="F:dephospho-CoA kinase activity"/>
    <property type="evidence" value="ECO:0007669"/>
    <property type="project" value="UniProtKB-EC"/>
</dbReference>
<evidence type="ECO:0000313" key="8">
    <source>
        <dbReference type="Proteomes" id="UP000647133"/>
    </source>
</evidence>
<dbReference type="Pfam" id="PF01121">
    <property type="entry name" value="CoaE"/>
    <property type="match status" value="1"/>
</dbReference>
<dbReference type="InterPro" id="IPR001977">
    <property type="entry name" value="Depp_CoAkinase"/>
</dbReference>
<accession>A0ABR9AM55</accession>
<dbReference type="NCBIfam" id="TIGR00152">
    <property type="entry name" value="dephospho-CoA kinase"/>
    <property type="match status" value="1"/>
</dbReference>
<keyword evidence="4 5" id="KW-0173">Coenzyme A biosynthesis</keyword>
<dbReference type="PROSITE" id="PS51219">
    <property type="entry name" value="DPCK"/>
    <property type="match status" value="1"/>
</dbReference>
<evidence type="ECO:0000256" key="6">
    <source>
        <dbReference type="NCBIfam" id="TIGR00152"/>
    </source>
</evidence>
<comment type="caution">
    <text evidence="7">The sequence shown here is derived from an EMBL/GenBank/DDBJ whole genome shotgun (WGS) entry which is preliminary data.</text>
</comment>
<keyword evidence="5" id="KW-0963">Cytoplasm</keyword>
<dbReference type="InterPro" id="IPR027417">
    <property type="entry name" value="P-loop_NTPase"/>
</dbReference>
<comment type="catalytic activity">
    <reaction evidence="5">
        <text>3'-dephospho-CoA + ATP = ADP + CoA + H(+)</text>
        <dbReference type="Rhea" id="RHEA:18245"/>
        <dbReference type="ChEBI" id="CHEBI:15378"/>
        <dbReference type="ChEBI" id="CHEBI:30616"/>
        <dbReference type="ChEBI" id="CHEBI:57287"/>
        <dbReference type="ChEBI" id="CHEBI:57328"/>
        <dbReference type="ChEBI" id="CHEBI:456216"/>
        <dbReference type="EC" id="2.7.1.24"/>
    </reaction>
</comment>
<dbReference type="CDD" id="cd02022">
    <property type="entry name" value="DPCK"/>
    <property type="match status" value="1"/>
</dbReference>
<dbReference type="EMBL" id="JACYTQ010000004">
    <property type="protein sequence ID" value="MBD8489878.1"/>
    <property type="molecule type" value="Genomic_DNA"/>
</dbReference>
<proteinExistence type="inferred from homology"/>
<dbReference type="Proteomes" id="UP000647133">
    <property type="component" value="Unassembled WGS sequence"/>
</dbReference>
<dbReference type="EC" id="2.7.1.24" evidence="5 6"/>
<dbReference type="PANTHER" id="PTHR10695:SF46">
    <property type="entry name" value="BIFUNCTIONAL COENZYME A SYNTHASE-RELATED"/>
    <property type="match status" value="1"/>
</dbReference>
<keyword evidence="5 7" id="KW-0808">Transferase</keyword>
<name>A0ABR9AM55_9BACT</name>
<evidence type="ECO:0000313" key="7">
    <source>
        <dbReference type="EMBL" id="MBD8489878.1"/>
    </source>
</evidence>
<evidence type="ECO:0000256" key="3">
    <source>
        <dbReference type="ARBA" id="ARBA00022840"/>
    </source>
</evidence>
<evidence type="ECO:0000256" key="5">
    <source>
        <dbReference type="HAMAP-Rule" id="MF_00376"/>
    </source>
</evidence>
<comment type="subcellular location">
    <subcellularLocation>
        <location evidence="5">Cytoplasm</location>
    </subcellularLocation>
</comment>
<dbReference type="Gene3D" id="3.40.50.300">
    <property type="entry name" value="P-loop containing nucleotide triphosphate hydrolases"/>
    <property type="match status" value="1"/>
</dbReference>
<evidence type="ECO:0000256" key="2">
    <source>
        <dbReference type="ARBA" id="ARBA00022741"/>
    </source>
</evidence>
<dbReference type="PANTHER" id="PTHR10695">
    <property type="entry name" value="DEPHOSPHO-COA KINASE-RELATED"/>
    <property type="match status" value="1"/>
</dbReference>
<protein>
    <recommendedName>
        <fullName evidence="5 6">Dephospho-CoA kinase</fullName>
        <ecNumber evidence="5 6">2.7.1.24</ecNumber>
    </recommendedName>
    <alternativeName>
        <fullName evidence="5">Dephosphocoenzyme A kinase</fullName>
    </alternativeName>
</protein>
<dbReference type="SUPFAM" id="SSF52540">
    <property type="entry name" value="P-loop containing nucleoside triphosphate hydrolases"/>
    <property type="match status" value="1"/>
</dbReference>
<dbReference type="HAMAP" id="MF_00376">
    <property type="entry name" value="Dephospho_CoA_kinase"/>
    <property type="match status" value="1"/>
</dbReference>
<dbReference type="RefSeq" id="WP_192010760.1">
    <property type="nucleotide sequence ID" value="NZ_JACYTQ010000004.1"/>
</dbReference>
<gene>
    <name evidence="5" type="primary">coaE</name>
    <name evidence="7" type="ORF">IFO69_14055</name>
</gene>
<feature type="binding site" evidence="5">
    <location>
        <begin position="16"/>
        <end position="21"/>
    </location>
    <ligand>
        <name>ATP</name>
        <dbReference type="ChEBI" id="CHEBI:30616"/>
    </ligand>
</feature>
<organism evidence="7 8">
    <name type="scientific">Echinicola arenosa</name>
    <dbReference type="NCBI Taxonomy" id="2774144"/>
    <lineage>
        <taxon>Bacteria</taxon>
        <taxon>Pseudomonadati</taxon>
        <taxon>Bacteroidota</taxon>
        <taxon>Cytophagia</taxon>
        <taxon>Cytophagales</taxon>
        <taxon>Cyclobacteriaceae</taxon>
        <taxon>Echinicola</taxon>
    </lineage>
</organism>
<keyword evidence="8" id="KW-1185">Reference proteome</keyword>
<comment type="pathway">
    <text evidence="5">Cofactor biosynthesis; coenzyme A biosynthesis; CoA from (R)-pantothenate: step 5/5.</text>
</comment>
<reference evidence="7 8" key="1">
    <citation type="submission" date="2020-09" db="EMBL/GenBank/DDBJ databases">
        <title>Echinicola sp. CAU 1574 isolated from sand of Sido Beach.</title>
        <authorList>
            <person name="Kim W."/>
        </authorList>
    </citation>
    <scope>NUCLEOTIDE SEQUENCE [LARGE SCALE GENOMIC DNA]</scope>
    <source>
        <strain evidence="7 8">CAU 1574</strain>
    </source>
</reference>
<comment type="similarity">
    <text evidence="1 5">Belongs to the CoaE family.</text>
</comment>
<evidence type="ECO:0000256" key="1">
    <source>
        <dbReference type="ARBA" id="ARBA00009018"/>
    </source>
</evidence>
<keyword evidence="5 7" id="KW-0418">Kinase</keyword>
<sequence length="201" mass="22692">MTDQKPLLVGITGGIGAGKSTAAKIFSVLGIPIYSADDRAKWLMAHNETLKKEIQNTFGKEAFLPDGSLNKLYLANEVFSDEQKTKKINNLVHPAVKLDFESWANKQNTPYVLKEAALLFETGSYKELNKVINVSAPVKLRVRRVLMRDPQRSEEQINAIIDRQLPDTDKNKLADFIIKNTENQQLIPQVLKIHNKLLLLK</sequence>
<evidence type="ECO:0000256" key="4">
    <source>
        <dbReference type="ARBA" id="ARBA00022993"/>
    </source>
</evidence>